<evidence type="ECO:0000313" key="2">
    <source>
        <dbReference type="EMBL" id="MCA9382933.1"/>
    </source>
</evidence>
<dbReference type="AlphaFoldDB" id="A0A955RIP0"/>
<feature type="transmembrane region" description="Helical" evidence="1">
    <location>
        <begin position="67"/>
        <end position="92"/>
    </location>
</feature>
<dbReference type="EMBL" id="JAGQLK010000013">
    <property type="protein sequence ID" value="MCA9382933.1"/>
    <property type="molecule type" value="Genomic_DNA"/>
</dbReference>
<keyword evidence="1" id="KW-0812">Transmembrane</keyword>
<evidence type="ECO:0000313" key="3">
    <source>
        <dbReference type="Proteomes" id="UP000783287"/>
    </source>
</evidence>
<evidence type="ECO:0000256" key="1">
    <source>
        <dbReference type="SAM" id="Phobius"/>
    </source>
</evidence>
<dbReference type="Proteomes" id="UP000783287">
    <property type="component" value="Unassembled WGS sequence"/>
</dbReference>
<reference evidence="2" key="2">
    <citation type="journal article" date="2021" name="Microbiome">
        <title>Successional dynamics and alternative stable states in a saline activated sludge microbial community over 9 years.</title>
        <authorList>
            <person name="Wang Y."/>
            <person name="Ye J."/>
            <person name="Ju F."/>
            <person name="Liu L."/>
            <person name="Boyd J.A."/>
            <person name="Deng Y."/>
            <person name="Parks D.H."/>
            <person name="Jiang X."/>
            <person name="Yin X."/>
            <person name="Woodcroft B.J."/>
            <person name="Tyson G.W."/>
            <person name="Hugenholtz P."/>
            <person name="Polz M.F."/>
            <person name="Zhang T."/>
        </authorList>
    </citation>
    <scope>NUCLEOTIDE SEQUENCE</scope>
    <source>
        <strain evidence="2">HKST-UBA14</strain>
    </source>
</reference>
<sequence>MNHKSTEQLLEEQLRSLDQEPDSGWGDNVEIKLREFIKNDVTNLEKESKSNSNSFILFNLFKMNNKAILFTLGISCSLFMLLGSSVGGYLIYRGYNNDSLSEEEKRAILTNVYKNNSESVLKAESGNYALASGTGDSATITSAIISDSEKLEYTYSSDKTTILPGSKVDQCKSVFNTEDGVTIYTWESYSFYEDGKSYYKSKGYTEDNSLASYALGSFSDTNSTDYIFNGGSYAVKFVNNYNLEVTVLEDTDEVYVTDENQEEFYEDTLIYEDTEELDPIESYFGTDVDVVGKETIDGVDYYLIQYSYQTDCDAESFMIDTMYDDFMEQMDDSTADDKIIEQLWVDTNTFEVKKYVTFLGEATSDNAIITTVTESDRGNFSFGDVSQNFEFEYDVDVIEIVNDESTLQAEQKEQLLNYVDKSNVSIITIDNESFDIDYLFVNEENIGEGDIDYINDRNFYPAGELGDKMYAEATRIPDEFGKGITEYISEGFAHIEGDGYISISIFDAAENSKEDIVDMWIPFEATVKNMKVDFGKGEIDAEVYTFDYSEEVIPGVDSTNSAPAYDDELLNYRETIIIFESDGYYYDIHISGSSAFDYSQIGIHILDLGDSADKSEARKLIQRLFD</sequence>
<organism evidence="2 3">
    <name type="scientific">Candidatus Dojkabacteria bacterium</name>
    <dbReference type="NCBI Taxonomy" id="2099670"/>
    <lineage>
        <taxon>Bacteria</taxon>
        <taxon>Candidatus Dojkabacteria</taxon>
    </lineage>
</organism>
<comment type="caution">
    <text evidence="2">The sequence shown here is derived from an EMBL/GenBank/DDBJ whole genome shotgun (WGS) entry which is preliminary data.</text>
</comment>
<name>A0A955RIP0_9BACT</name>
<keyword evidence="1" id="KW-0472">Membrane</keyword>
<protein>
    <submittedName>
        <fullName evidence="2">Uncharacterized protein</fullName>
    </submittedName>
</protein>
<reference evidence="2" key="1">
    <citation type="submission" date="2020-04" db="EMBL/GenBank/DDBJ databases">
        <authorList>
            <person name="Zhang T."/>
        </authorList>
    </citation>
    <scope>NUCLEOTIDE SEQUENCE</scope>
    <source>
        <strain evidence="2">HKST-UBA14</strain>
    </source>
</reference>
<keyword evidence="1" id="KW-1133">Transmembrane helix</keyword>
<proteinExistence type="predicted"/>
<accession>A0A955RIP0</accession>
<gene>
    <name evidence="2" type="ORF">KC909_01070</name>
</gene>